<keyword evidence="8" id="KW-1185">Reference proteome</keyword>
<dbReference type="InterPro" id="IPR006094">
    <property type="entry name" value="Oxid_FAD_bind_N"/>
</dbReference>
<dbReference type="PANTHER" id="PTHR42973:SF39">
    <property type="entry name" value="FAD-BINDING PCMH-TYPE DOMAIN-CONTAINING PROTEIN"/>
    <property type="match status" value="1"/>
</dbReference>
<dbReference type="InterPro" id="IPR016169">
    <property type="entry name" value="FAD-bd_PCMH_sub2"/>
</dbReference>
<keyword evidence="3" id="KW-0285">Flavoprotein</keyword>
<evidence type="ECO:0000259" key="6">
    <source>
        <dbReference type="PROSITE" id="PS51387"/>
    </source>
</evidence>
<dbReference type="Proteomes" id="UP000757232">
    <property type="component" value="Unassembled WGS sequence"/>
</dbReference>
<dbReference type="Pfam" id="PF08031">
    <property type="entry name" value="BBE"/>
    <property type="match status" value="1"/>
</dbReference>
<dbReference type="PANTHER" id="PTHR42973">
    <property type="entry name" value="BINDING OXIDOREDUCTASE, PUTATIVE (AFU_ORTHOLOGUE AFUA_1G17690)-RELATED"/>
    <property type="match status" value="1"/>
</dbReference>
<evidence type="ECO:0000256" key="1">
    <source>
        <dbReference type="ARBA" id="ARBA00001974"/>
    </source>
</evidence>
<dbReference type="InterPro" id="IPR012951">
    <property type="entry name" value="BBE"/>
</dbReference>
<keyword evidence="4" id="KW-0274">FAD</keyword>
<organism evidence="7 8">
    <name type="scientific">Sanghuangporus baumii</name>
    <name type="common">Phellinus baumii</name>
    <dbReference type="NCBI Taxonomy" id="108892"/>
    <lineage>
        <taxon>Eukaryota</taxon>
        <taxon>Fungi</taxon>
        <taxon>Dikarya</taxon>
        <taxon>Basidiomycota</taxon>
        <taxon>Agaricomycotina</taxon>
        <taxon>Agaricomycetes</taxon>
        <taxon>Hymenochaetales</taxon>
        <taxon>Hymenochaetaceae</taxon>
        <taxon>Sanghuangporus</taxon>
    </lineage>
</organism>
<proteinExistence type="inferred from homology"/>
<dbReference type="InterPro" id="IPR016167">
    <property type="entry name" value="FAD-bd_PCMH_sub1"/>
</dbReference>
<dbReference type="Pfam" id="PF01565">
    <property type="entry name" value="FAD_binding_4"/>
    <property type="match status" value="1"/>
</dbReference>
<feature type="domain" description="FAD-binding PCMH-type" evidence="6">
    <location>
        <begin position="76"/>
        <end position="255"/>
    </location>
</feature>
<dbReference type="Gene3D" id="3.30.43.10">
    <property type="entry name" value="Uridine Diphospho-n-acetylenolpyruvylglucosamine Reductase, domain 2"/>
    <property type="match status" value="1"/>
</dbReference>
<gene>
    <name evidence="7" type="ORF">A7U60_g1878</name>
</gene>
<dbReference type="SUPFAM" id="SSF56176">
    <property type="entry name" value="FAD-binding/transporter-associated domain-like"/>
    <property type="match status" value="1"/>
</dbReference>
<dbReference type="OrthoDB" id="415825at2759"/>
<evidence type="ECO:0000256" key="4">
    <source>
        <dbReference type="ARBA" id="ARBA00022827"/>
    </source>
</evidence>
<dbReference type="GO" id="GO:0071949">
    <property type="term" value="F:FAD binding"/>
    <property type="evidence" value="ECO:0007669"/>
    <property type="project" value="InterPro"/>
</dbReference>
<protein>
    <submittedName>
        <fullName evidence="7">FAD-binding domain-containing protein</fullName>
    </submittedName>
</protein>
<dbReference type="InterPro" id="IPR036318">
    <property type="entry name" value="FAD-bd_PCMH-like_sf"/>
</dbReference>
<dbReference type="PROSITE" id="PS51387">
    <property type="entry name" value="FAD_PCMH"/>
    <property type="match status" value="1"/>
</dbReference>
<dbReference type="Gene3D" id="3.40.462.20">
    <property type="match status" value="1"/>
</dbReference>
<dbReference type="EMBL" id="LNZH02000115">
    <property type="protein sequence ID" value="OCB90854.1"/>
    <property type="molecule type" value="Genomic_DNA"/>
</dbReference>
<dbReference type="InterPro" id="IPR050416">
    <property type="entry name" value="FAD-linked_Oxidoreductase"/>
</dbReference>
<comment type="caution">
    <text evidence="7">The sequence shown here is derived from an EMBL/GenBank/DDBJ whole genome shotgun (WGS) entry which is preliminary data.</text>
</comment>
<sequence length="513" mass="55915">MLSWSQSRALFYLLPVSSPSQFQVLPSAMVVHPPRSKLSLLFAMSNFDSFKATFKGDIVTPDHPDYDEAIQRWARNAIRRAKIVAFVHDAHDASLAIKYARDSGLPLAIRGGGHNPAGSSSSEGIVIDLSRYINECRVDPEEKLAYVGGGALWKTVDETAIKYGLAAVGGTVNHTVGGTVNHTGVGGLTLGGGFGWLAGAHGLAIDNLVQATMVIADGSIVTASESENSDLFWAIRGGGCNFGICTEFVFRLHEQRPTVYSGILIYPPPLVDQVLNVTAGWLQGKPRPDACLLQAITRGPPPEYTPCIVVIPFYNGTEEEGRKIFSRFLDIGPIDLTKAVPYEQQNGLQNDNVPHGLNYYMRGALQREYSPAVAKAIFDRMCEVTSEDLGVSLIFELFPLEKINSVSNNATAFNLRGPDNNVLCISTWDEDSPEGATRGKEAAHAVTDIVATGEGRPDASKSLRAYGNYVGDEKLSSDRAQKVFGDNYPRLQQIKKRYDPDMIFSNWFQIIPA</sequence>
<evidence type="ECO:0000256" key="5">
    <source>
        <dbReference type="ARBA" id="ARBA00023002"/>
    </source>
</evidence>
<evidence type="ECO:0000256" key="3">
    <source>
        <dbReference type="ARBA" id="ARBA00022630"/>
    </source>
</evidence>
<name>A0A9Q5I3J3_SANBA</name>
<accession>A0A9Q5I3J3</accession>
<dbReference type="InterPro" id="IPR016166">
    <property type="entry name" value="FAD-bd_PCMH"/>
</dbReference>
<dbReference type="AlphaFoldDB" id="A0A9Q5I3J3"/>
<reference evidence="7" key="1">
    <citation type="submission" date="2016-06" db="EMBL/GenBank/DDBJ databases">
        <title>Draft Genome sequence of the fungus Inonotus baumii.</title>
        <authorList>
            <person name="Zhu H."/>
            <person name="Lin W."/>
        </authorList>
    </citation>
    <scope>NUCLEOTIDE SEQUENCE</scope>
    <source>
        <strain evidence="7">821</strain>
    </source>
</reference>
<comment type="similarity">
    <text evidence="2">Belongs to the oxygen-dependent FAD-linked oxidoreductase family.</text>
</comment>
<dbReference type="Gene3D" id="3.30.465.10">
    <property type="match status" value="1"/>
</dbReference>
<comment type="cofactor">
    <cofactor evidence="1">
        <name>FAD</name>
        <dbReference type="ChEBI" id="CHEBI:57692"/>
    </cofactor>
</comment>
<evidence type="ECO:0000313" key="8">
    <source>
        <dbReference type="Proteomes" id="UP000757232"/>
    </source>
</evidence>
<evidence type="ECO:0000256" key="2">
    <source>
        <dbReference type="ARBA" id="ARBA00005466"/>
    </source>
</evidence>
<keyword evidence="5" id="KW-0560">Oxidoreductase</keyword>
<evidence type="ECO:0000313" key="7">
    <source>
        <dbReference type="EMBL" id="OCB90854.1"/>
    </source>
</evidence>
<dbReference type="GO" id="GO:0016491">
    <property type="term" value="F:oxidoreductase activity"/>
    <property type="evidence" value="ECO:0007669"/>
    <property type="project" value="UniProtKB-KW"/>
</dbReference>